<accession>A0A2H0RFF4</accession>
<protein>
    <recommendedName>
        <fullName evidence="1">Nudix hydrolase domain-containing protein</fullName>
    </recommendedName>
</protein>
<evidence type="ECO:0000313" key="2">
    <source>
        <dbReference type="EMBL" id="PIR45248.1"/>
    </source>
</evidence>
<name>A0A2H0RFF4_9BACT</name>
<dbReference type="Proteomes" id="UP000228767">
    <property type="component" value="Unassembled WGS sequence"/>
</dbReference>
<dbReference type="PROSITE" id="PS51462">
    <property type="entry name" value="NUDIX"/>
    <property type="match status" value="1"/>
</dbReference>
<dbReference type="AlphaFoldDB" id="A0A2H0RFF4"/>
<dbReference type="PANTHER" id="PTHR43736">
    <property type="entry name" value="ADP-RIBOSE PYROPHOSPHATASE"/>
    <property type="match status" value="1"/>
</dbReference>
<organism evidence="2 3">
    <name type="scientific">Candidatus Vogelbacteria bacterium CG10_big_fil_rev_8_21_14_0_10_51_16</name>
    <dbReference type="NCBI Taxonomy" id="1975045"/>
    <lineage>
        <taxon>Bacteria</taxon>
        <taxon>Candidatus Vogeliibacteriota</taxon>
    </lineage>
</organism>
<evidence type="ECO:0000259" key="1">
    <source>
        <dbReference type="PROSITE" id="PS51462"/>
    </source>
</evidence>
<comment type="caution">
    <text evidence="2">The sequence shown here is derived from an EMBL/GenBank/DDBJ whole genome shotgun (WGS) entry which is preliminary data.</text>
</comment>
<dbReference type="InterPro" id="IPR000086">
    <property type="entry name" value="NUDIX_hydrolase_dom"/>
</dbReference>
<dbReference type="EMBL" id="PCYI01000002">
    <property type="protein sequence ID" value="PIR45248.1"/>
    <property type="molecule type" value="Genomic_DNA"/>
</dbReference>
<sequence>MKLLATLREHDIFPDRKPVADSSYPFQRDAVRMVLMDGDGKVAAIGGNIPNHYGLPGGGVIAPETILDALAREAKQETGCEIENIEELGYVFEYGVGKEGKKHIQEEHLFRAQVKGIKGERRLTKKEKDWKAEVFWLPLEELKVSIEAQAPSFACSVALIALK</sequence>
<dbReference type="Pfam" id="PF00293">
    <property type="entry name" value="NUDIX"/>
    <property type="match status" value="1"/>
</dbReference>
<dbReference type="Gene3D" id="3.90.79.10">
    <property type="entry name" value="Nucleoside Triphosphate Pyrophosphohydrolase"/>
    <property type="match status" value="1"/>
</dbReference>
<dbReference type="InterPro" id="IPR015797">
    <property type="entry name" value="NUDIX_hydrolase-like_dom_sf"/>
</dbReference>
<proteinExistence type="predicted"/>
<evidence type="ECO:0000313" key="3">
    <source>
        <dbReference type="Proteomes" id="UP000228767"/>
    </source>
</evidence>
<reference evidence="2 3" key="1">
    <citation type="submission" date="2017-09" db="EMBL/GenBank/DDBJ databases">
        <title>Depth-based differentiation of microbial function through sediment-hosted aquifers and enrichment of novel symbionts in the deep terrestrial subsurface.</title>
        <authorList>
            <person name="Probst A.J."/>
            <person name="Ladd B."/>
            <person name="Jarett J.K."/>
            <person name="Geller-Mcgrath D.E."/>
            <person name="Sieber C.M."/>
            <person name="Emerson J.B."/>
            <person name="Anantharaman K."/>
            <person name="Thomas B.C."/>
            <person name="Malmstrom R."/>
            <person name="Stieglmeier M."/>
            <person name="Klingl A."/>
            <person name="Woyke T."/>
            <person name="Ryan C.M."/>
            <person name="Banfield J.F."/>
        </authorList>
    </citation>
    <scope>NUCLEOTIDE SEQUENCE [LARGE SCALE GENOMIC DNA]</scope>
    <source>
        <strain evidence="2">CG10_big_fil_rev_8_21_14_0_10_51_16</strain>
    </source>
</reference>
<feature type="domain" description="Nudix hydrolase" evidence="1">
    <location>
        <begin position="26"/>
        <end position="161"/>
    </location>
</feature>
<dbReference type="SUPFAM" id="SSF55811">
    <property type="entry name" value="Nudix"/>
    <property type="match status" value="1"/>
</dbReference>
<dbReference type="PANTHER" id="PTHR43736:SF1">
    <property type="entry name" value="DIHYDRONEOPTERIN TRIPHOSPHATE DIPHOSPHATASE"/>
    <property type="match status" value="1"/>
</dbReference>
<gene>
    <name evidence="2" type="ORF">COV10_00420</name>
</gene>